<name>A0A8H3J838_9LECA</name>
<evidence type="ECO:0000313" key="2">
    <source>
        <dbReference type="Proteomes" id="UP000664534"/>
    </source>
</evidence>
<dbReference type="OrthoDB" id="10619199at2759"/>
<gene>
    <name evidence="1" type="ORF">IMSHALPRED_003430</name>
</gene>
<evidence type="ECO:0000313" key="1">
    <source>
        <dbReference type="EMBL" id="CAF9942239.1"/>
    </source>
</evidence>
<comment type="caution">
    <text evidence="1">The sequence shown here is derived from an EMBL/GenBank/DDBJ whole genome shotgun (WGS) entry which is preliminary data.</text>
</comment>
<reference evidence="1" key="1">
    <citation type="submission" date="2021-03" db="EMBL/GenBank/DDBJ databases">
        <authorList>
            <person name="Tagirdzhanova G."/>
        </authorList>
    </citation>
    <scope>NUCLEOTIDE SEQUENCE</scope>
</reference>
<dbReference type="Proteomes" id="UP000664534">
    <property type="component" value="Unassembled WGS sequence"/>
</dbReference>
<proteinExistence type="predicted"/>
<keyword evidence="2" id="KW-1185">Reference proteome</keyword>
<organism evidence="1 2">
    <name type="scientific">Imshaugia aleurites</name>
    <dbReference type="NCBI Taxonomy" id="172621"/>
    <lineage>
        <taxon>Eukaryota</taxon>
        <taxon>Fungi</taxon>
        <taxon>Dikarya</taxon>
        <taxon>Ascomycota</taxon>
        <taxon>Pezizomycotina</taxon>
        <taxon>Lecanoromycetes</taxon>
        <taxon>OSLEUM clade</taxon>
        <taxon>Lecanoromycetidae</taxon>
        <taxon>Lecanorales</taxon>
        <taxon>Lecanorineae</taxon>
        <taxon>Parmeliaceae</taxon>
        <taxon>Imshaugia</taxon>
    </lineage>
</organism>
<dbReference type="EMBL" id="CAJPDT010000174">
    <property type="protein sequence ID" value="CAF9942239.1"/>
    <property type="molecule type" value="Genomic_DNA"/>
</dbReference>
<sequence length="287" mass="32917">MAQSDVSPCLSDGETKDRLQKRQRVFAATLPFKGHYVPQNLVELAIDQTRKRWAWFAESRKLDTERGTELGTLGYLPWEICQQMFKALLSRLRRSGYGLGIVTRAPEILDSGFCITKEGLEPLSFRLSSPTLRLEFDICFFFNTIIKFERSADLRQFFCQSPDCYDTKVRCIIIRIWVPCGCTRTRRFVEWRDGWTTACSQIPASLQSVSFGLDLSRPDDHSRNCWTHGSTRRLVEIKRAASLIEVLSKMIVRAAPGAAIEMHDNTKKELLPEYLELLVAAINDVER</sequence>
<dbReference type="AlphaFoldDB" id="A0A8H3J838"/>
<accession>A0A8H3J838</accession>
<protein>
    <submittedName>
        <fullName evidence="1">Uncharacterized protein</fullName>
    </submittedName>
</protein>